<evidence type="ECO:0000256" key="1">
    <source>
        <dbReference type="SAM" id="SignalP"/>
    </source>
</evidence>
<keyword evidence="1" id="KW-0732">Signal</keyword>
<dbReference type="RefSeq" id="WP_188990199.1">
    <property type="nucleotide sequence ID" value="NZ_BMHP01000001.1"/>
</dbReference>
<dbReference type="EMBL" id="BMHP01000001">
    <property type="protein sequence ID" value="GGD56614.1"/>
    <property type="molecule type" value="Genomic_DNA"/>
</dbReference>
<reference evidence="2" key="1">
    <citation type="journal article" date="2014" name="Int. J. Syst. Evol. Microbiol.">
        <title>Complete genome sequence of Corynebacterium casei LMG S-19264T (=DSM 44701T), isolated from a smear-ripened cheese.</title>
        <authorList>
            <consortium name="US DOE Joint Genome Institute (JGI-PGF)"/>
            <person name="Walter F."/>
            <person name="Albersmeier A."/>
            <person name="Kalinowski J."/>
            <person name="Ruckert C."/>
        </authorList>
    </citation>
    <scope>NUCLEOTIDE SEQUENCE</scope>
    <source>
        <strain evidence="2">CGMCC 1.15178</strain>
    </source>
</reference>
<dbReference type="Proteomes" id="UP000612456">
    <property type="component" value="Unassembled WGS sequence"/>
</dbReference>
<evidence type="ECO:0000313" key="2">
    <source>
        <dbReference type="EMBL" id="GGD56614.1"/>
    </source>
</evidence>
<dbReference type="AlphaFoldDB" id="A0A917DQD3"/>
<feature type="chain" id="PRO_5037966223" evidence="1">
    <location>
        <begin position="24"/>
        <end position="298"/>
    </location>
</feature>
<feature type="signal peptide" evidence="1">
    <location>
        <begin position="1"/>
        <end position="23"/>
    </location>
</feature>
<comment type="caution">
    <text evidence="2">The sequence shown here is derived from an EMBL/GenBank/DDBJ whole genome shotgun (WGS) entry which is preliminary data.</text>
</comment>
<organism evidence="2 3">
    <name type="scientific">Paenibacillus nasutitermitis</name>
    <dbReference type="NCBI Taxonomy" id="1652958"/>
    <lineage>
        <taxon>Bacteria</taxon>
        <taxon>Bacillati</taxon>
        <taxon>Bacillota</taxon>
        <taxon>Bacilli</taxon>
        <taxon>Bacillales</taxon>
        <taxon>Paenibacillaceae</taxon>
        <taxon>Paenibacillus</taxon>
    </lineage>
</organism>
<reference evidence="2" key="2">
    <citation type="submission" date="2020-09" db="EMBL/GenBank/DDBJ databases">
        <authorList>
            <person name="Sun Q."/>
            <person name="Zhou Y."/>
        </authorList>
    </citation>
    <scope>NUCLEOTIDE SEQUENCE</scope>
    <source>
        <strain evidence="2">CGMCC 1.15178</strain>
    </source>
</reference>
<name>A0A917DQD3_9BACL</name>
<gene>
    <name evidence="2" type="ORF">GCM10010911_12900</name>
</gene>
<evidence type="ECO:0000313" key="3">
    <source>
        <dbReference type="Proteomes" id="UP000612456"/>
    </source>
</evidence>
<keyword evidence="3" id="KW-1185">Reference proteome</keyword>
<sequence>MHKRIPLFTALILLMVSTHVAGAADIGTNPTSTLKNPSRLEIQVHEWMDMLSGQPQFHSWKNAVSAIMPIGPGTHGFLVSISLERRPIGYMIVNATEDGGYALGEYGVGSHPAFDPDTLYLSLVRQGLIESYSAAIKKPLRLERLYVHPLLAVWKWDAADGQTYYLDAWTGEALPIDNAMWHKQLAAATLKSSGPVQQSAVKSLSDTRLNDAFDPYETMPWLTQAPLSEAQLGSLSKLLDNKAKIRYTSELFDQTVLFVWPMIGYHNWNHQTLYAAFDQMGTRYVPLSALTGNGSFFQ</sequence>
<accession>A0A917DQD3</accession>
<protein>
    <submittedName>
        <fullName evidence="2">Uncharacterized protein</fullName>
    </submittedName>
</protein>
<proteinExistence type="predicted"/>